<sequence length="42" mass="4531">MIPLFAVSTFSTLVFAQDLNPSSGAKAGEEYFVLIDTRGHSL</sequence>
<dbReference type="EMBL" id="UINC01051781">
    <property type="protein sequence ID" value="SVB66350.1"/>
    <property type="molecule type" value="Genomic_DNA"/>
</dbReference>
<gene>
    <name evidence="1" type="ORF">METZ01_LOCUS219204</name>
</gene>
<name>A0A382FTP6_9ZZZZ</name>
<dbReference type="AlphaFoldDB" id="A0A382FTP6"/>
<accession>A0A382FTP6</accession>
<reference evidence="1" key="1">
    <citation type="submission" date="2018-05" db="EMBL/GenBank/DDBJ databases">
        <authorList>
            <person name="Lanie J.A."/>
            <person name="Ng W.-L."/>
            <person name="Kazmierczak K.M."/>
            <person name="Andrzejewski T.M."/>
            <person name="Davidsen T.M."/>
            <person name="Wayne K.J."/>
            <person name="Tettelin H."/>
            <person name="Glass J.I."/>
            <person name="Rusch D."/>
            <person name="Podicherti R."/>
            <person name="Tsui H.-C.T."/>
            <person name="Winkler M.E."/>
        </authorList>
    </citation>
    <scope>NUCLEOTIDE SEQUENCE</scope>
</reference>
<feature type="non-terminal residue" evidence="1">
    <location>
        <position position="42"/>
    </location>
</feature>
<proteinExistence type="predicted"/>
<protein>
    <submittedName>
        <fullName evidence="1">Uncharacterized protein</fullName>
    </submittedName>
</protein>
<organism evidence="1">
    <name type="scientific">marine metagenome</name>
    <dbReference type="NCBI Taxonomy" id="408172"/>
    <lineage>
        <taxon>unclassified sequences</taxon>
        <taxon>metagenomes</taxon>
        <taxon>ecological metagenomes</taxon>
    </lineage>
</organism>
<evidence type="ECO:0000313" key="1">
    <source>
        <dbReference type="EMBL" id="SVB66350.1"/>
    </source>
</evidence>